<gene>
    <name evidence="2" type="ORF">JKIAZH3_G6522</name>
</gene>
<evidence type="ECO:0000313" key="2">
    <source>
        <dbReference type="EMBL" id="CAD6938059.1"/>
    </source>
</evidence>
<protein>
    <submittedName>
        <fullName evidence="2">Uncharacterized protein</fullName>
    </submittedName>
</protein>
<comment type="caution">
    <text evidence="2">The sequence shown here is derived from an EMBL/GenBank/DDBJ whole genome shotgun (WGS) entry which is preliminary data.</text>
</comment>
<organism evidence="2 3">
    <name type="scientific">Tilletia caries</name>
    <name type="common">wheat bunt fungus</name>
    <dbReference type="NCBI Taxonomy" id="13290"/>
    <lineage>
        <taxon>Eukaryota</taxon>
        <taxon>Fungi</taxon>
        <taxon>Dikarya</taxon>
        <taxon>Basidiomycota</taxon>
        <taxon>Ustilaginomycotina</taxon>
        <taxon>Exobasidiomycetes</taxon>
        <taxon>Tilletiales</taxon>
        <taxon>Tilletiaceae</taxon>
        <taxon>Tilletia</taxon>
    </lineage>
</organism>
<keyword evidence="3" id="KW-1185">Reference proteome</keyword>
<evidence type="ECO:0000313" key="3">
    <source>
        <dbReference type="Proteomes" id="UP000836402"/>
    </source>
</evidence>
<name>A0ABN7IY71_9BASI</name>
<sequence>MTASTQQQHQQHRNSNTQSSNHNYQSTSVKSRRIQSRDARHVRGPMMLKVYTHRAQASSSRFRASSTVQTSRDLAFFFFSSSHSIQPQRNICR</sequence>
<accession>A0ABN7IY71</accession>
<reference evidence="2" key="1">
    <citation type="submission" date="2020-10" db="EMBL/GenBank/DDBJ databases">
        <authorList>
            <person name="Sedaghatjoo S."/>
        </authorList>
    </citation>
    <scope>NUCLEOTIDE SEQUENCE</scope>
    <source>
        <strain evidence="2">AZH3</strain>
    </source>
</reference>
<dbReference type="Proteomes" id="UP000836402">
    <property type="component" value="Unassembled WGS sequence"/>
</dbReference>
<feature type="compositionally biased region" description="Polar residues" evidence="1">
    <location>
        <begin position="1"/>
        <end position="29"/>
    </location>
</feature>
<proteinExistence type="predicted"/>
<dbReference type="EMBL" id="CAJHJG010004063">
    <property type="protein sequence ID" value="CAD6938059.1"/>
    <property type="molecule type" value="Genomic_DNA"/>
</dbReference>
<feature type="region of interest" description="Disordered" evidence="1">
    <location>
        <begin position="1"/>
        <end position="46"/>
    </location>
</feature>
<evidence type="ECO:0000256" key="1">
    <source>
        <dbReference type="SAM" id="MobiDB-lite"/>
    </source>
</evidence>